<sequence length="251" mass="26644">MTWSGRFDGRCAIITGAANGIGEGCARRLALEGARIAVVDQDAALPSRFADLPSDQVFAAVGDCTDARFLEAFVRDAEAKLGVCDTLINNLGRSARERGSPFLESEEAVWRFVLEISLMVSMRMTRLVAGGMKALGYGRIINIISDAAMVGDVGLADYATAKMGLVGFTRVLARELAAHGVTVNAVGPGAVRTLAQQNMPPHVTEQVRASTPVGFIAEPEDIAGLVAYLGSKEARFITGQTILIDGGRWMI</sequence>
<dbReference type="PRINTS" id="PR00080">
    <property type="entry name" value="SDRFAMILY"/>
</dbReference>
<dbReference type="PROSITE" id="PS00061">
    <property type="entry name" value="ADH_SHORT"/>
    <property type="match status" value="1"/>
</dbReference>
<dbReference type="Gene3D" id="3.40.50.720">
    <property type="entry name" value="NAD(P)-binding Rossmann-like Domain"/>
    <property type="match status" value="1"/>
</dbReference>
<dbReference type="GO" id="GO:0032787">
    <property type="term" value="P:monocarboxylic acid metabolic process"/>
    <property type="evidence" value="ECO:0007669"/>
    <property type="project" value="UniProtKB-ARBA"/>
</dbReference>
<proteinExistence type="inferred from homology"/>
<dbReference type="FunFam" id="3.40.50.720:FF:000084">
    <property type="entry name" value="Short-chain dehydrogenase reductase"/>
    <property type="match status" value="1"/>
</dbReference>
<dbReference type="InterPro" id="IPR036291">
    <property type="entry name" value="NAD(P)-bd_dom_sf"/>
</dbReference>
<reference evidence="2 3" key="1">
    <citation type="journal article" date="2021" name="Microorganisms">
        <title>Acidisoma silvae sp. nov. and Acidisomacellulosilytica sp. nov., Two Acidophilic Bacteria Isolated from Decaying Wood, Hydrolyzing Cellulose and Producing Poly-3-hydroxybutyrate.</title>
        <authorList>
            <person name="Mieszkin S."/>
            <person name="Pouder E."/>
            <person name="Uroz S."/>
            <person name="Simon-Colin C."/>
            <person name="Alain K."/>
        </authorList>
    </citation>
    <scope>NUCLEOTIDE SEQUENCE [LARGE SCALE GENOMIC DNA]</scope>
    <source>
        <strain evidence="2 3">HW T5.17</strain>
    </source>
</reference>
<comment type="similarity">
    <text evidence="1">Belongs to the short-chain dehydrogenases/reductases (SDR) family.</text>
</comment>
<evidence type="ECO:0000313" key="2">
    <source>
        <dbReference type="EMBL" id="MCB8882729.1"/>
    </source>
</evidence>
<dbReference type="InterPro" id="IPR002347">
    <property type="entry name" value="SDR_fam"/>
</dbReference>
<dbReference type="SUPFAM" id="SSF51735">
    <property type="entry name" value="NAD(P)-binding Rossmann-fold domains"/>
    <property type="match status" value="1"/>
</dbReference>
<name>A0A963Z500_9PROT</name>
<dbReference type="AlphaFoldDB" id="A0A963Z500"/>
<comment type="caution">
    <text evidence="2">The sequence shown here is derived from an EMBL/GenBank/DDBJ whole genome shotgun (WGS) entry which is preliminary data.</text>
</comment>
<dbReference type="EMBL" id="JAESVA010000008">
    <property type="protein sequence ID" value="MCB8882729.1"/>
    <property type="molecule type" value="Genomic_DNA"/>
</dbReference>
<dbReference type="PANTHER" id="PTHR42879">
    <property type="entry name" value="3-OXOACYL-(ACYL-CARRIER-PROTEIN) REDUCTASE"/>
    <property type="match status" value="1"/>
</dbReference>
<protein>
    <submittedName>
        <fullName evidence="2">SDR family oxidoreductase</fullName>
    </submittedName>
</protein>
<gene>
    <name evidence="2" type="ORF">ACELLULO517_20965</name>
</gene>
<evidence type="ECO:0000313" key="3">
    <source>
        <dbReference type="Proteomes" id="UP000721844"/>
    </source>
</evidence>
<dbReference type="CDD" id="cd05233">
    <property type="entry name" value="SDR_c"/>
    <property type="match status" value="1"/>
</dbReference>
<organism evidence="2 3">
    <name type="scientific">Acidisoma cellulosilyticum</name>
    <dbReference type="NCBI Taxonomy" id="2802395"/>
    <lineage>
        <taxon>Bacteria</taxon>
        <taxon>Pseudomonadati</taxon>
        <taxon>Pseudomonadota</taxon>
        <taxon>Alphaproteobacteria</taxon>
        <taxon>Acetobacterales</taxon>
        <taxon>Acidocellaceae</taxon>
        <taxon>Acidisoma</taxon>
    </lineage>
</organism>
<dbReference type="Pfam" id="PF13561">
    <property type="entry name" value="adh_short_C2"/>
    <property type="match status" value="1"/>
</dbReference>
<accession>A0A963Z500</accession>
<evidence type="ECO:0000256" key="1">
    <source>
        <dbReference type="ARBA" id="ARBA00006484"/>
    </source>
</evidence>
<dbReference type="Proteomes" id="UP000721844">
    <property type="component" value="Unassembled WGS sequence"/>
</dbReference>
<dbReference type="InterPro" id="IPR020904">
    <property type="entry name" value="Sc_DH/Rdtase_CS"/>
</dbReference>
<dbReference type="PRINTS" id="PR00081">
    <property type="entry name" value="GDHRDH"/>
</dbReference>
<dbReference type="InterPro" id="IPR050259">
    <property type="entry name" value="SDR"/>
</dbReference>
<keyword evidence="3" id="KW-1185">Reference proteome</keyword>